<dbReference type="EMBL" id="CP062222">
    <property type="protein sequence ID" value="QTC91064.1"/>
    <property type="molecule type" value="Genomic_DNA"/>
</dbReference>
<organism evidence="2 3">
    <name type="scientific">Brevundimonas goettingensis</name>
    <dbReference type="NCBI Taxonomy" id="2774190"/>
    <lineage>
        <taxon>Bacteria</taxon>
        <taxon>Pseudomonadati</taxon>
        <taxon>Pseudomonadota</taxon>
        <taxon>Alphaproteobacteria</taxon>
        <taxon>Caulobacterales</taxon>
        <taxon>Caulobacteraceae</taxon>
        <taxon>Brevundimonas</taxon>
    </lineage>
</organism>
<name>A0A975C119_9CAUL</name>
<dbReference type="Proteomes" id="UP000663918">
    <property type="component" value="Chromosome"/>
</dbReference>
<evidence type="ECO:0000313" key="3">
    <source>
        <dbReference type="Proteomes" id="UP000663918"/>
    </source>
</evidence>
<feature type="chain" id="PRO_5037961441" description="Secreted protein" evidence="1">
    <location>
        <begin position="21"/>
        <end position="103"/>
    </location>
</feature>
<feature type="signal peptide" evidence="1">
    <location>
        <begin position="1"/>
        <end position="20"/>
    </location>
</feature>
<protein>
    <recommendedName>
        <fullName evidence="4">Secreted protein</fullName>
    </recommendedName>
</protein>
<dbReference type="RefSeq" id="WP_207870048.1">
    <property type="nucleotide sequence ID" value="NZ_CP062222.1"/>
</dbReference>
<sequence>MISMAISMALAMAMPQQVSGANGQTLAGQTTYGPNAFVSAAANCGEACMNRQDRIQSTWVLRRQVRQLVSDNRCDDARALANRRQDARSTRLVEAQCPVTPAR</sequence>
<gene>
    <name evidence="2" type="ORF">IFJ75_17890</name>
</gene>
<dbReference type="AlphaFoldDB" id="A0A975C119"/>
<reference evidence="2" key="1">
    <citation type="submission" date="2020-09" db="EMBL/GenBank/DDBJ databases">
        <title>Brevundimonas sp. LVF2 isolated from a puddle in Goettingen, Germany.</title>
        <authorList>
            <person name="Friedrich I."/>
            <person name="Klassen A."/>
            <person name="Hannes N."/>
            <person name="Schneider D."/>
            <person name="Hertel R."/>
            <person name="Daniel R."/>
        </authorList>
    </citation>
    <scope>NUCLEOTIDE SEQUENCE</scope>
    <source>
        <strain evidence="2">LVF2</strain>
    </source>
</reference>
<dbReference type="KEGG" id="bgoe:IFJ75_17890"/>
<proteinExistence type="predicted"/>
<accession>A0A975C119</accession>
<keyword evidence="3" id="KW-1185">Reference proteome</keyword>
<evidence type="ECO:0000313" key="2">
    <source>
        <dbReference type="EMBL" id="QTC91064.1"/>
    </source>
</evidence>
<evidence type="ECO:0008006" key="4">
    <source>
        <dbReference type="Google" id="ProtNLM"/>
    </source>
</evidence>
<evidence type="ECO:0000256" key="1">
    <source>
        <dbReference type="SAM" id="SignalP"/>
    </source>
</evidence>
<keyword evidence="1" id="KW-0732">Signal</keyword>